<dbReference type="PANTHER" id="PTHR30069:SF29">
    <property type="entry name" value="HEMOGLOBIN AND HEMOGLOBIN-HAPTOGLOBIN-BINDING PROTEIN 1-RELATED"/>
    <property type="match status" value="1"/>
</dbReference>
<keyword evidence="9" id="KW-0675">Receptor</keyword>
<dbReference type="AlphaFoldDB" id="A0A2N0B7Z0"/>
<keyword evidence="3" id="KW-1134">Transmembrane beta strand</keyword>
<evidence type="ECO:0000256" key="3">
    <source>
        <dbReference type="ARBA" id="ARBA00022452"/>
    </source>
</evidence>
<keyword evidence="2" id="KW-0813">Transport</keyword>
<protein>
    <submittedName>
        <fullName evidence="9">TonB-dependent receptor</fullName>
    </submittedName>
</protein>
<evidence type="ECO:0000256" key="1">
    <source>
        <dbReference type="ARBA" id="ARBA00004571"/>
    </source>
</evidence>
<comment type="caution">
    <text evidence="9">The sequence shown here is derived from an EMBL/GenBank/DDBJ whole genome shotgun (WGS) entry which is preliminary data.</text>
</comment>
<dbReference type="InterPro" id="IPR039426">
    <property type="entry name" value="TonB-dep_rcpt-like"/>
</dbReference>
<evidence type="ECO:0000256" key="2">
    <source>
        <dbReference type="ARBA" id="ARBA00022448"/>
    </source>
</evidence>
<keyword evidence="6" id="KW-0472">Membrane</keyword>
<dbReference type="Pfam" id="PF07715">
    <property type="entry name" value="Plug"/>
    <property type="match status" value="1"/>
</dbReference>
<sequence length="936" mass="106771">MFIRNFGEGAAQNSSQRRLFLLFSVLVSLAWVQGIAAKTSVRIKVNADSHSDPPFEVWIRGNGLSKVFAFSGKSEVFADLSDSGKGVYEVLLTLRSGAMEQRSIRIDSEVEEVEFVVRPRYVAGINVVGKKQDIPPNYTLSKEDAVRMPGGFGDALKAVQSMPGVTPLYQTYTGSSFQSSIQTYAQKTAQSQRVDKPNGESGFLVMRGAGSRANQFYFNGMPMSYPFHADGLTSVINNNAIRSLELYSGSYSARYGFATGGIINVEGYEKRDNFSAAHFNAFLTDAYTFQNITKNLNVSVSGRKYYPNVVFGRAPGLIPSETFLADYQDFQARIGWDISKEHSVSIQTFGARDKRYPFKELSEYNPKETARTLFKPPTEMDSARLNRLFRTDAFQYVWKPNDKFKTTWNLSRNYFQETTENGLDLLTLDISQIGYPPSLYRRVHTIQNDYSSDLRQIENVSEIQPLRNNWKIVFGGQYRETEAGFKGKVTKYDPDPTLSFIQLQTLGSPESLAVLEGDSVRTRQIGYFFENRFRFRYNSLNLGLRRDYYDKSGEWKTSPRLSISQEIPYTRSRIFAGYGKHLQAPSDVSRYSAKTGNPGLKMEESDHYEIGWDQKLGTDWNVKIEGYRNTFSNLSIADPFIKDPYSRNRDIVREAMDPNADVSLIRSQNLNYSNSMTGFSHGVELFIKKEAPTESGFYGWLSYTKSLTKRNRNLPDMTDAEYAAWSAKNGSKDLVFQENGKHYYTNVYSDGTAEFLWKNTQEELYDFDRTHVFNMVLGWKFGEAARVGFKFTYLTNFAYTPVSGSRATDLNEKLHELFPELPPLSSGSESRPSLFKVYDPVYSDMRRSARLPDYRQIDLRFDRFIPTEWGRITIYLELVNLTGSRMAVGESAMVPFVPYVPGANPELQYMYMNGQPALKTDKNRIPYLNFGMEFRF</sequence>
<evidence type="ECO:0000256" key="6">
    <source>
        <dbReference type="ARBA" id="ARBA00023136"/>
    </source>
</evidence>
<dbReference type="SUPFAM" id="SSF56935">
    <property type="entry name" value="Porins"/>
    <property type="match status" value="1"/>
</dbReference>
<dbReference type="GO" id="GO:0044718">
    <property type="term" value="P:siderophore transmembrane transport"/>
    <property type="evidence" value="ECO:0007669"/>
    <property type="project" value="TreeGrafter"/>
</dbReference>
<feature type="domain" description="TonB-dependent receptor plug" evidence="8">
    <location>
        <begin position="180"/>
        <end position="262"/>
    </location>
</feature>
<dbReference type="EMBL" id="NPEF01000116">
    <property type="protein sequence ID" value="PJZ92664.1"/>
    <property type="molecule type" value="Genomic_DNA"/>
</dbReference>
<evidence type="ECO:0000313" key="9">
    <source>
        <dbReference type="EMBL" id="PJZ92664.1"/>
    </source>
</evidence>
<dbReference type="GO" id="GO:0015344">
    <property type="term" value="F:siderophore uptake transmembrane transporter activity"/>
    <property type="evidence" value="ECO:0007669"/>
    <property type="project" value="TreeGrafter"/>
</dbReference>
<dbReference type="InterPro" id="IPR012910">
    <property type="entry name" value="Plug_dom"/>
</dbReference>
<evidence type="ECO:0000256" key="7">
    <source>
        <dbReference type="ARBA" id="ARBA00023237"/>
    </source>
</evidence>
<keyword evidence="4" id="KW-0812">Transmembrane</keyword>
<organism evidence="9">
    <name type="scientific">Leptospira ellisii</name>
    <dbReference type="NCBI Taxonomy" id="2023197"/>
    <lineage>
        <taxon>Bacteria</taxon>
        <taxon>Pseudomonadati</taxon>
        <taxon>Spirochaetota</taxon>
        <taxon>Spirochaetia</taxon>
        <taxon>Leptospirales</taxon>
        <taxon>Leptospiraceae</taxon>
        <taxon>Leptospira</taxon>
    </lineage>
</organism>
<dbReference type="InterPro" id="IPR036942">
    <property type="entry name" value="Beta-barrel_TonB_sf"/>
</dbReference>
<dbReference type="PANTHER" id="PTHR30069">
    <property type="entry name" value="TONB-DEPENDENT OUTER MEMBRANE RECEPTOR"/>
    <property type="match status" value="1"/>
</dbReference>
<accession>A0A2N0B7Z0</accession>
<comment type="subcellular location">
    <subcellularLocation>
        <location evidence="1">Cell outer membrane</location>
        <topology evidence="1">Multi-pass membrane protein</topology>
    </subcellularLocation>
</comment>
<reference evidence="9" key="1">
    <citation type="submission" date="2017-07" db="EMBL/GenBank/DDBJ databases">
        <title>Leptospira spp. isolated from tropical soils.</title>
        <authorList>
            <person name="Thibeaux R."/>
            <person name="Iraola G."/>
            <person name="Ferres I."/>
            <person name="Bierque E."/>
            <person name="Girault D."/>
            <person name="Soupe-Gilbert M.-E."/>
            <person name="Picardeau M."/>
            <person name="Goarant C."/>
        </authorList>
    </citation>
    <scope>NUCLEOTIDE SEQUENCE [LARGE SCALE GENOMIC DNA]</scope>
    <source>
        <strain evidence="9">ATI7-C-A5</strain>
    </source>
</reference>
<keyword evidence="5" id="KW-0732">Signal</keyword>
<evidence type="ECO:0000259" key="8">
    <source>
        <dbReference type="Pfam" id="PF07715"/>
    </source>
</evidence>
<dbReference type="Gene3D" id="2.40.170.20">
    <property type="entry name" value="TonB-dependent receptor, beta-barrel domain"/>
    <property type="match status" value="1"/>
</dbReference>
<gene>
    <name evidence="9" type="ORF">CH379_11955</name>
</gene>
<keyword evidence="7" id="KW-0998">Cell outer membrane</keyword>
<evidence type="ECO:0000256" key="5">
    <source>
        <dbReference type="ARBA" id="ARBA00022729"/>
    </source>
</evidence>
<dbReference type="OrthoDB" id="607931at2"/>
<evidence type="ECO:0000256" key="4">
    <source>
        <dbReference type="ARBA" id="ARBA00022692"/>
    </source>
</evidence>
<dbReference type="GO" id="GO:0009279">
    <property type="term" value="C:cell outer membrane"/>
    <property type="evidence" value="ECO:0007669"/>
    <property type="project" value="UniProtKB-SubCell"/>
</dbReference>
<proteinExistence type="predicted"/>
<name>A0A2N0B7Z0_9LEPT</name>